<dbReference type="EMBL" id="LN483073">
    <property type="protein sequence ID" value="CDZ99857.1"/>
    <property type="molecule type" value="Genomic_DNA"/>
</dbReference>
<dbReference type="Pfam" id="PF02829">
    <property type="entry name" value="3H"/>
    <property type="match status" value="1"/>
</dbReference>
<feature type="binding site" evidence="1">
    <location>
        <position position="89"/>
    </location>
    <ligand>
        <name>Ni(2+)</name>
        <dbReference type="ChEBI" id="CHEBI:49786"/>
    </ligand>
</feature>
<feature type="binding site" evidence="1">
    <location>
        <position position="148"/>
    </location>
    <ligand>
        <name>Ni(2+)</name>
        <dbReference type="ChEBI" id="CHEBI:49786"/>
    </ligand>
</feature>
<protein>
    <submittedName>
        <fullName evidence="4">Transcription repressor NadR</fullName>
    </submittedName>
</protein>
<keyword evidence="1" id="KW-0533">Nickel</keyword>
<evidence type="ECO:0000259" key="3">
    <source>
        <dbReference type="Pfam" id="PF08279"/>
    </source>
</evidence>
<feature type="binding site" evidence="1">
    <location>
        <position position="81"/>
    </location>
    <ligand>
        <name>Ni(2+)</name>
        <dbReference type="ChEBI" id="CHEBI:49786"/>
    </ligand>
</feature>
<dbReference type="Pfam" id="PF08279">
    <property type="entry name" value="HTH_11"/>
    <property type="match status" value="1"/>
</dbReference>
<organism evidence="4">
    <name type="scientific">Metalysinibacillus saudimassiliensis</name>
    <dbReference type="NCBI Taxonomy" id="1461583"/>
    <lineage>
        <taxon>Bacteria</taxon>
        <taxon>Bacillati</taxon>
        <taxon>Bacillota</taxon>
        <taxon>Bacilli</taxon>
        <taxon>Bacillales</taxon>
        <taxon>Caryophanaceae</taxon>
        <taxon>Metalysinibacillus</taxon>
    </lineage>
</organism>
<dbReference type="InterPro" id="IPR026043">
    <property type="entry name" value="NadR"/>
</dbReference>
<accession>A0A078M3K7</accession>
<dbReference type="InterPro" id="IPR036390">
    <property type="entry name" value="WH_DNA-bd_sf"/>
</dbReference>
<feature type="domain" description="3H" evidence="2">
    <location>
        <begin position="77"/>
        <end position="173"/>
    </location>
</feature>
<dbReference type="PANTHER" id="PTHR40068:SF1">
    <property type="entry name" value="TRANSCRIPTION REPRESSOR NIAR-RELATED"/>
    <property type="match status" value="1"/>
</dbReference>
<dbReference type="PANTHER" id="PTHR40068">
    <property type="entry name" value="TRANSCRIPTION REPRESSOR NIAR-RELATED"/>
    <property type="match status" value="1"/>
</dbReference>
<dbReference type="Gene3D" id="1.10.10.10">
    <property type="entry name" value="Winged helix-like DNA-binding domain superfamily/Winged helix DNA-binding domain"/>
    <property type="match status" value="1"/>
</dbReference>
<evidence type="ECO:0000259" key="2">
    <source>
        <dbReference type="Pfam" id="PF02829"/>
    </source>
</evidence>
<dbReference type="InterPro" id="IPR035922">
    <property type="entry name" value="3H_dom_sf"/>
</dbReference>
<dbReference type="PATRIC" id="fig|1461583.4.peg.304"/>
<dbReference type="GO" id="GO:0046872">
    <property type="term" value="F:metal ion binding"/>
    <property type="evidence" value="ECO:0007669"/>
    <property type="project" value="UniProtKB-KW"/>
</dbReference>
<keyword evidence="1" id="KW-0479">Metal-binding</keyword>
<dbReference type="HOGENOM" id="CLU_108798_0_0_9"/>
<dbReference type="InterPro" id="IPR036388">
    <property type="entry name" value="WH-like_DNA-bd_sf"/>
</dbReference>
<proteinExistence type="predicted"/>
<dbReference type="AlphaFoldDB" id="A0A078M3K7"/>
<evidence type="ECO:0000313" key="4">
    <source>
        <dbReference type="EMBL" id="CDZ99857.1"/>
    </source>
</evidence>
<feature type="binding site" evidence="1">
    <location>
        <position position="150"/>
    </location>
    <ligand>
        <name>Ni(2+)</name>
        <dbReference type="ChEBI" id="CHEBI:49786"/>
    </ligand>
</feature>
<dbReference type="PIRSF" id="PIRSF037847">
    <property type="entry name" value="NiaR"/>
    <property type="match status" value="1"/>
</dbReference>
<gene>
    <name evidence="4" type="primary">nadR</name>
    <name evidence="4" type="ORF">BN1050_00329</name>
</gene>
<dbReference type="Gene3D" id="3.30.1340.20">
    <property type="entry name" value="3H domain"/>
    <property type="match status" value="1"/>
</dbReference>
<dbReference type="SUPFAM" id="SSF75500">
    <property type="entry name" value="Putative transcriptional regulator TM1602, C-terminal domain"/>
    <property type="match status" value="1"/>
</dbReference>
<reference evidence="4" key="1">
    <citation type="submission" date="2014-07" db="EMBL/GenBank/DDBJ databases">
        <authorList>
            <person name="Urmite Genomes Urmite Genomes"/>
        </authorList>
    </citation>
    <scope>NUCLEOTIDE SEQUENCE</scope>
    <source>
        <strain evidence="4">13S34_air</strain>
    </source>
</reference>
<sequence length="175" mass="19116">MTKKLLGEERRTKILTLLQQAKTPLTGADLAKVANVSRQVIVNDITLLKARNAPILATSQGYLYLSTLEPTYATRVVACQHTPAQAEEELFAIVDCGVTVKDVCVEHSVYGEITAAIHVSNRVEVSRFIDKVQAANASYLSDLTDGIHLHTLQAPTEDMLDCAEQTLRAKGILLD</sequence>
<feature type="domain" description="Helix-turn-helix type 11" evidence="3">
    <location>
        <begin position="10"/>
        <end position="62"/>
    </location>
</feature>
<dbReference type="SUPFAM" id="SSF46785">
    <property type="entry name" value="Winged helix' DNA-binding domain"/>
    <property type="match status" value="1"/>
</dbReference>
<dbReference type="InterPro" id="IPR004173">
    <property type="entry name" value="3H_domain"/>
</dbReference>
<name>A0A078M3K7_9BACL</name>
<dbReference type="InterPro" id="IPR013196">
    <property type="entry name" value="HTH_11"/>
</dbReference>
<evidence type="ECO:0000256" key="1">
    <source>
        <dbReference type="PIRSR" id="PIRSR037847-1"/>
    </source>
</evidence>